<dbReference type="VEuPathDB" id="TriTrypDB:TcBrA4_0125380"/>
<sequence>MRKEKERANEMGHSNLQPTQVVLLQEIERWNRLVGVMIISLKELQKALSGAIGMSNDLEDLASSLHNGQLPWSWRKMAPATRKNLGRWLAHFHLRCKQYNEWAMNGEPRCMWMSGLMVPESYISALVQVVCRRYKWPLDRSSVVTKVTTYMTPQEIQERPKDGAYVSGLFIEGARWDPNKRCLAPQRKKELISEMPVMHIIPTESSKVKSVATFRTPVYVTSDRRNAAGVGLIFEADLSTDAHSSLWTLESVALILDSDD</sequence>
<dbReference type="GO" id="GO:0045505">
    <property type="term" value="F:dynein intermediate chain binding"/>
    <property type="evidence" value="ECO:0007669"/>
    <property type="project" value="InterPro"/>
</dbReference>
<evidence type="ECO:0000313" key="3">
    <source>
        <dbReference type="Proteomes" id="UP000246121"/>
    </source>
</evidence>
<dbReference type="InterPro" id="IPR043160">
    <property type="entry name" value="Dynein_C_barrel"/>
</dbReference>
<dbReference type="EMBL" id="PRFA01000007">
    <property type="protein sequence ID" value="PWV00090.1"/>
    <property type="molecule type" value="Genomic_DNA"/>
</dbReference>
<dbReference type="FunFam" id="3.10.490.20:FF:000006">
    <property type="entry name" value="Dynein axonemal heavy chain 10"/>
    <property type="match status" value="1"/>
</dbReference>
<comment type="caution">
    <text evidence="2">The sequence shown here is derived from an EMBL/GenBank/DDBJ whole genome shotgun (WGS) entry which is preliminary data.</text>
</comment>
<dbReference type="VEuPathDB" id="TriTrypDB:TcYC6_0030540"/>
<dbReference type="VEuPathDB" id="TriTrypDB:TcCLB.509769.148"/>
<dbReference type="InterPro" id="IPR041228">
    <property type="entry name" value="Dynein_C"/>
</dbReference>
<dbReference type="PANTHER" id="PTHR22878">
    <property type="entry name" value="DYNEIN HEAVY CHAIN 6, AXONEMAL-LIKE-RELATED"/>
    <property type="match status" value="1"/>
</dbReference>
<accession>A0A2V2VUI7</accession>
<feature type="domain" description="Dynein heavy chain C-terminal" evidence="1">
    <location>
        <begin position="10"/>
        <end position="256"/>
    </location>
</feature>
<evidence type="ECO:0000259" key="1">
    <source>
        <dbReference type="Pfam" id="PF18199"/>
    </source>
</evidence>
<dbReference type="GO" id="GO:0007018">
    <property type="term" value="P:microtubule-based movement"/>
    <property type="evidence" value="ECO:0007669"/>
    <property type="project" value="InterPro"/>
</dbReference>
<dbReference type="Gene3D" id="3.10.490.20">
    <property type="match status" value="1"/>
</dbReference>
<dbReference type="VEuPathDB" id="TriTrypDB:C4B63_7g375"/>
<dbReference type="VEuPathDB" id="TriTrypDB:TcCLB.508257.170"/>
<dbReference type="PANTHER" id="PTHR22878:SF63">
    <property type="entry name" value="DYNEIN AXONEMAL HEAVY CHAIN 10"/>
    <property type="match status" value="1"/>
</dbReference>
<dbReference type="VEuPathDB" id="TriTrypDB:C3747_29g216"/>
<evidence type="ECO:0000313" key="2">
    <source>
        <dbReference type="EMBL" id="PWV00090.1"/>
    </source>
</evidence>
<name>A0A2V2VUI7_TRYCR</name>
<dbReference type="Gene3D" id="1.20.1270.280">
    <property type="match status" value="1"/>
</dbReference>
<dbReference type="VEuPathDB" id="TriTrypDB:TcCL_NonESM13283"/>
<dbReference type="InterPro" id="IPR026983">
    <property type="entry name" value="DHC"/>
</dbReference>
<protein>
    <submittedName>
        <fullName evidence="2">Putative dynein heavy chain</fullName>
    </submittedName>
</protein>
<dbReference type="VEuPathDB" id="TriTrypDB:TCSYLVIO_003726"/>
<dbReference type="VEuPathDB" id="TriTrypDB:TcG_01353"/>
<reference evidence="2 3" key="1">
    <citation type="journal article" date="2018" name="Microb. Genom.">
        <title>Expanding an expanded genome: long-read sequencing of Trypanosoma cruzi.</title>
        <authorList>
            <person name="Berna L."/>
            <person name="Rodriguez M."/>
            <person name="Chiribao M.L."/>
            <person name="Parodi-Talice A."/>
            <person name="Pita S."/>
            <person name="Rijo G."/>
            <person name="Alvarez-Valin F."/>
            <person name="Robello C."/>
        </authorList>
    </citation>
    <scope>NUCLEOTIDE SEQUENCE [LARGE SCALE GENOMIC DNA]</scope>
    <source>
        <strain evidence="2 3">Dm28c</strain>
    </source>
</reference>
<dbReference type="GO" id="GO:0051959">
    <property type="term" value="F:dynein light intermediate chain binding"/>
    <property type="evidence" value="ECO:0007669"/>
    <property type="project" value="InterPro"/>
</dbReference>
<dbReference type="Pfam" id="PF18199">
    <property type="entry name" value="Dynein_C"/>
    <property type="match status" value="1"/>
</dbReference>
<dbReference type="Proteomes" id="UP000246121">
    <property type="component" value="Unassembled WGS sequence"/>
</dbReference>
<dbReference type="GO" id="GO:0030286">
    <property type="term" value="C:dynein complex"/>
    <property type="evidence" value="ECO:0007669"/>
    <property type="project" value="InterPro"/>
</dbReference>
<proteinExistence type="predicted"/>
<gene>
    <name evidence="2" type="ORF">C4B63_7g375</name>
</gene>
<dbReference type="VEuPathDB" id="TriTrypDB:Tc_MARK_2487"/>
<dbReference type="VEuPathDB" id="TriTrypDB:TCDM_02480"/>
<dbReference type="AlphaFoldDB" id="A0A2V2VUI7"/>
<organism evidence="2 3">
    <name type="scientific">Trypanosoma cruzi</name>
    <dbReference type="NCBI Taxonomy" id="5693"/>
    <lineage>
        <taxon>Eukaryota</taxon>
        <taxon>Discoba</taxon>
        <taxon>Euglenozoa</taxon>
        <taxon>Kinetoplastea</taxon>
        <taxon>Metakinetoplastina</taxon>
        <taxon>Trypanosomatida</taxon>
        <taxon>Trypanosomatidae</taxon>
        <taxon>Trypanosoma</taxon>
        <taxon>Schizotrypanum</taxon>
    </lineage>
</organism>